<evidence type="ECO:0000313" key="3">
    <source>
        <dbReference type="EMBL" id="VFJ86700.1"/>
    </source>
</evidence>
<dbReference type="SUPFAM" id="SSF50630">
    <property type="entry name" value="Acid proteases"/>
    <property type="match status" value="1"/>
</dbReference>
<dbReference type="PROSITE" id="PS00141">
    <property type="entry name" value="ASP_PROTEASE"/>
    <property type="match status" value="1"/>
</dbReference>
<keyword evidence="3" id="KW-0645">Protease</keyword>
<organism evidence="3">
    <name type="scientific">Candidatus Kentrum sp. LFY</name>
    <dbReference type="NCBI Taxonomy" id="2126342"/>
    <lineage>
        <taxon>Bacteria</taxon>
        <taxon>Pseudomonadati</taxon>
        <taxon>Pseudomonadota</taxon>
        <taxon>Gammaproteobacteria</taxon>
        <taxon>Candidatus Kentrum</taxon>
    </lineage>
</organism>
<dbReference type="Pfam" id="PF13975">
    <property type="entry name" value="gag-asp_proteas"/>
    <property type="match status" value="1"/>
</dbReference>
<accession>A0A450U5W4</accession>
<dbReference type="InterPro" id="IPR001995">
    <property type="entry name" value="Peptidase_A2_cat"/>
</dbReference>
<dbReference type="InterPro" id="IPR001969">
    <property type="entry name" value="Aspartic_peptidase_AS"/>
</dbReference>
<proteinExistence type="predicted"/>
<dbReference type="PROSITE" id="PS50175">
    <property type="entry name" value="ASP_PROT_RETROV"/>
    <property type="match status" value="1"/>
</dbReference>
<evidence type="ECO:0000259" key="2">
    <source>
        <dbReference type="PROSITE" id="PS50175"/>
    </source>
</evidence>
<gene>
    <name evidence="3" type="ORF">BECKLFY1418B_GA0070995_100436</name>
</gene>
<dbReference type="GO" id="GO:0006508">
    <property type="term" value="P:proteolysis"/>
    <property type="evidence" value="ECO:0007669"/>
    <property type="project" value="UniProtKB-KW"/>
</dbReference>
<evidence type="ECO:0000256" key="1">
    <source>
        <dbReference type="ARBA" id="ARBA00022801"/>
    </source>
</evidence>
<feature type="domain" description="Peptidase A2" evidence="2">
    <location>
        <begin position="20"/>
        <end position="102"/>
    </location>
</feature>
<sequence length="124" mass="13417">MGLVYIKGTVSGPTGKKLDTDFLVDSGATYSLLAEKDWKELGLERQRSATFTLADGTTMDRGISECHLTLPQGEGHMPVILGEGDDEPLLGVVTLEILGLILNPFNRTLQPMRTLLVRGSKCEG</sequence>
<name>A0A450U5W4_9GAMM</name>
<dbReference type="InterPro" id="IPR021109">
    <property type="entry name" value="Peptidase_aspartic_dom_sf"/>
</dbReference>
<dbReference type="AlphaFoldDB" id="A0A450U5W4"/>
<reference evidence="3" key="1">
    <citation type="submission" date="2019-02" db="EMBL/GenBank/DDBJ databases">
        <authorList>
            <person name="Gruber-Vodicka R. H."/>
            <person name="Seah K. B. B."/>
        </authorList>
    </citation>
    <scope>NUCLEOTIDE SEQUENCE</scope>
    <source>
        <strain evidence="3">BECK_M7</strain>
    </source>
</reference>
<protein>
    <submittedName>
        <fullName evidence="3">Predicted aspartyl protease</fullName>
    </submittedName>
</protein>
<dbReference type="GO" id="GO:0004190">
    <property type="term" value="F:aspartic-type endopeptidase activity"/>
    <property type="evidence" value="ECO:0007669"/>
    <property type="project" value="InterPro"/>
</dbReference>
<dbReference type="EMBL" id="CAADFF010000004">
    <property type="protein sequence ID" value="VFJ86700.1"/>
    <property type="molecule type" value="Genomic_DNA"/>
</dbReference>
<keyword evidence="1" id="KW-0378">Hydrolase</keyword>
<dbReference type="Gene3D" id="2.40.70.10">
    <property type="entry name" value="Acid Proteases"/>
    <property type="match status" value="1"/>
</dbReference>